<name>V4B3J8_LOTGI</name>
<proteinExistence type="predicted"/>
<feature type="non-terminal residue" evidence="1">
    <location>
        <position position="1"/>
    </location>
</feature>
<dbReference type="InterPro" id="IPR036617">
    <property type="entry name" value="BAF_sf"/>
</dbReference>
<dbReference type="CTD" id="20229504"/>
<dbReference type="HOGENOM" id="CLU_3193816_0_0_1"/>
<dbReference type="GO" id="GO:0003677">
    <property type="term" value="F:DNA binding"/>
    <property type="evidence" value="ECO:0007669"/>
    <property type="project" value="InterPro"/>
</dbReference>
<dbReference type="SUPFAM" id="SSF47798">
    <property type="entry name" value="Barrier-to-autointegration factor, BAF"/>
    <property type="match status" value="1"/>
</dbReference>
<dbReference type="RefSeq" id="XP_009066308.1">
    <property type="nucleotide sequence ID" value="XM_009068060.1"/>
</dbReference>
<feature type="non-terminal residue" evidence="1">
    <location>
        <position position="52"/>
    </location>
</feature>
<evidence type="ECO:0000313" key="1">
    <source>
        <dbReference type="EMBL" id="ESO82939.1"/>
    </source>
</evidence>
<dbReference type="InterPro" id="IPR004122">
    <property type="entry name" value="BAF_prot"/>
</dbReference>
<reference evidence="1 2" key="1">
    <citation type="journal article" date="2013" name="Nature">
        <title>Insights into bilaterian evolution from three spiralian genomes.</title>
        <authorList>
            <person name="Simakov O."/>
            <person name="Marletaz F."/>
            <person name="Cho S.J."/>
            <person name="Edsinger-Gonzales E."/>
            <person name="Havlak P."/>
            <person name="Hellsten U."/>
            <person name="Kuo D.H."/>
            <person name="Larsson T."/>
            <person name="Lv J."/>
            <person name="Arendt D."/>
            <person name="Savage R."/>
            <person name="Osoegawa K."/>
            <person name="de Jong P."/>
            <person name="Grimwood J."/>
            <person name="Chapman J.A."/>
            <person name="Shapiro H."/>
            <person name="Aerts A."/>
            <person name="Otillar R.P."/>
            <person name="Terry A.Y."/>
            <person name="Boore J.L."/>
            <person name="Grigoriev I.V."/>
            <person name="Lindberg D.R."/>
            <person name="Seaver E.C."/>
            <person name="Weisblat D.A."/>
            <person name="Putnam N.H."/>
            <person name="Rokhsar D.S."/>
        </authorList>
    </citation>
    <scope>NUCLEOTIDE SEQUENCE [LARGE SCALE GENOMIC DNA]</scope>
</reference>
<dbReference type="GeneID" id="20229504"/>
<evidence type="ECO:0000313" key="2">
    <source>
        <dbReference type="Proteomes" id="UP000030746"/>
    </source>
</evidence>
<protein>
    <submittedName>
        <fullName evidence="1">Uncharacterized protein</fullName>
    </submittedName>
</protein>
<accession>V4B3J8</accession>
<dbReference type="EMBL" id="KB203827">
    <property type="protein sequence ID" value="ESO82939.1"/>
    <property type="molecule type" value="Genomic_DNA"/>
</dbReference>
<dbReference type="Gene3D" id="1.10.150.40">
    <property type="entry name" value="Barrier-to-autointegration factor, BAF"/>
    <property type="match status" value="1"/>
</dbReference>
<dbReference type="OrthoDB" id="9997163at2759"/>
<dbReference type="AlphaFoldDB" id="V4B3J8"/>
<keyword evidence="2" id="KW-1185">Reference proteome</keyword>
<organism evidence="1 2">
    <name type="scientific">Lottia gigantea</name>
    <name type="common">Giant owl limpet</name>
    <dbReference type="NCBI Taxonomy" id="225164"/>
    <lineage>
        <taxon>Eukaryota</taxon>
        <taxon>Metazoa</taxon>
        <taxon>Spiralia</taxon>
        <taxon>Lophotrochozoa</taxon>
        <taxon>Mollusca</taxon>
        <taxon>Gastropoda</taxon>
        <taxon>Patellogastropoda</taxon>
        <taxon>Lottioidea</taxon>
        <taxon>Lottiidae</taxon>
        <taxon>Lottia</taxon>
    </lineage>
</organism>
<dbReference type="Proteomes" id="UP000030746">
    <property type="component" value="Unassembled WGS sequence"/>
</dbReference>
<gene>
    <name evidence="1" type="ORF">LOTGIDRAFT_100069</name>
</gene>
<sequence length="52" mass="5806">TTSKKHNYFIAEPMGQKPITAIPGLGQILGQRLADAGYHYVRNIPVTYSIFK</sequence>
<dbReference type="Pfam" id="PF02961">
    <property type="entry name" value="SAM_BAF"/>
    <property type="match status" value="1"/>
</dbReference>
<dbReference type="STRING" id="225164.V4B3J8"/>
<dbReference type="KEGG" id="lgi:LOTGIDRAFT_100069"/>